<proteinExistence type="predicted"/>
<dbReference type="GO" id="GO:0003676">
    <property type="term" value="F:nucleic acid binding"/>
    <property type="evidence" value="ECO:0007669"/>
    <property type="project" value="InterPro"/>
</dbReference>
<accession>A0AAU8LSU0</accession>
<evidence type="ECO:0000313" key="4">
    <source>
        <dbReference type="EMBL" id="XCN72364.1"/>
    </source>
</evidence>
<organism evidence="4">
    <name type="scientific">Candidatus Electrothrix aestuarii</name>
    <dbReference type="NCBI Taxonomy" id="3062594"/>
    <lineage>
        <taxon>Bacteria</taxon>
        <taxon>Pseudomonadati</taxon>
        <taxon>Thermodesulfobacteriota</taxon>
        <taxon>Desulfobulbia</taxon>
        <taxon>Desulfobulbales</taxon>
        <taxon>Desulfobulbaceae</taxon>
        <taxon>Candidatus Electrothrix</taxon>
    </lineage>
</organism>
<gene>
    <name evidence="4" type="ORF">Q3M24_19025</name>
</gene>
<feature type="domain" description="Methyltransferase small" evidence="3">
    <location>
        <begin position="35"/>
        <end position="128"/>
    </location>
</feature>
<keyword evidence="1 4" id="KW-0489">Methyltransferase</keyword>
<dbReference type="InterPro" id="IPR050210">
    <property type="entry name" value="tRNA_Adenine-N(6)_MTase"/>
</dbReference>
<dbReference type="InterPro" id="IPR029063">
    <property type="entry name" value="SAM-dependent_MTases_sf"/>
</dbReference>
<reference evidence="4" key="2">
    <citation type="submission" date="2024-06" db="EMBL/GenBank/DDBJ databases">
        <authorList>
            <person name="Plum-Jensen L.E."/>
            <person name="Schramm A."/>
            <person name="Marshall I.P.G."/>
        </authorList>
    </citation>
    <scope>NUCLEOTIDE SEQUENCE</scope>
    <source>
        <strain evidence="4">Rat1</strain>
    </source>
</reference>
<name>A0AAU8LSU0_9BACT</name>
<evidence type="ECO:0000259" key="3">
    <source>
        <dbReference type="Pfam" id="PF05175"/>
    </source>
</evidence>
<dbReference type="Pfam" id="PF05175">
    <property type="entry name" value="MTS"/>
    <property type="match status" value="1"/>
</dbReference>
<dbReference type="PANTHER" id="PTHR47739">
    <property type="entry name" value="TRNA1(VAL) (ADENINE(37)-N6)-METHYLTRANSFERASE"/>
    <property type="match status" value="1"/>
</dbReference>
<keyword evidence="4" id="KW-0808">Transferase</keyword>
<evidence type="ECO:0000256" key="1">
    <source>
        <dbReference type="ARBA" id="ARBA00022603"/>
    </source>
</evidence>
<dbReference type="EC" id="2.1.1.223" evidence="4"/>
<dbReference type="KEGG" id="eaj:Q3M24_19025"/>
<dbReference type="GO" id="GO:0008757">
    <property type="term" value="F:S-adenosylmethionine-dependent methyltransferase activity"/>
    <property type="evidence" value="ECO:0007669"/>
    <property type="project" value="UniProtKB-ARBA"/>
</dbReference>
<protein>
    <submittedName>
        <fullName evidence="4">tRNA1(Val) (Adenine(37)-N6)-methyltransferase</fullName>
        <ecNumber evidence="4">2.1.1.223</ecNumber>
    </submittedName>
</protein>
<sequence>MIDPTTPPLTDNTLFNGRLICRQHRDGYRFSLDAVLLAHFCQPASRDRVLDLGTGCGVIGLVLSYRHPDIQLTGLELQPALAALAQSNVQVNNLQDRFTVVPGDLRTVKQHFQAESFELVLSNPPYHKVGCGRLSEADERALARHELTADPESVIAAAAFAVKNRGTVACIYPAERLATVTAAMMQKRLIPKRIQPVYSYPEDDRARLVMIEAIKNGGEGVRLLPPLYIYQYPNGPYSAEAKKMYAG</sequence>
<evidence type="ECO:0000256" key="2">
    <source>
        <dbReference type="ARBA" id="ARBA00022691"/>
    </source>
</evidence>
<dbReference type="PANTHER" id="PTHR47739:SF1">
    <property type="entry name" value="TRNA1(VAL) (ADENINE(37)-N6)-METHYLTRANSFERASE"/>
    <property type="match status" value="1"/>
</dbReference>
<dbReference type="Gene3D" id="3.40.50.150">
    <property type="entry name" value="Vaccinia Virus protein VP39"/>
    <property type="match status" value="1"/>
</dbReference>
<dbReference type="GO" id="GO:0032259">
    <property type="term" value="P:methylation"/>
    <property type="evidence" value="ECO:0007669"/>
    <property type="project" value="UniProtKB-KW"/>
</dbReference>
<dbReference type="CDD" id="cd02440">
    <property type="entry name" value="AdoMet_MTases"/>
    <property type="match status" value="1"/>
</dbReference>
<keyword evidence="2" id="KW-0949">S-adenosyl-L-methionine</keyword>
<dbReference type="SUPFAM" id="SSF53335">
    <property type="entry name" value="S-adenosyl-L-methionine-dependent methyltransferases"/>
    <property type="match status" value="1"/>
</dbReference>
<dbReference type="GO" id="GO:0008170">
    <property type="term" value="F:N-methyltransferase activity"/>
    <property type="evidence" value="ECO:0007669"/>
    <property type="project" value="UniProtKB-ARBA"/>
</dbReference>
<reference evidence="4" key="1">
    <citation type="journal article" date="2024" name="Syst. Appl. Microbiol.">
        <title>First single-strain enrichments of Electrothrix cable bacteria, description of E. aestuarii sp. nov. and E. rattekaaiensis sp. nov., and proposal of a cable bacteria taxonomy following the rules of the SeqCode.</title>
        <authorList>
            <person name="Plum-Jensen L.E."/>
            <person name="Schramm A."/>
            <person name="Marshall I.P.G."/>
        </authorList>
    </citation>
    <scope>NUCLEOTIDE SEQUENCE</scope>
    <source>
        <strain evidence="4">Rat1</strain>
    </source>
</reference>
<dbReference type="AlphaFoldDB" id="A0AAU8LSU0"/>
<dbReference type="EMBL" id="CP159373">
    <property type="protein sequence ID" value="XCN72364.1"/>
    <property type="molecule type" value="Genomic_DNA"/>
</dbReference>
<dbReference type="InterPro" id="IPR002052">
    <property type="entry name" value="DNA_methylase_N6_adenine_CS"/>
</dbReference>
<dbReference type="InterPro" id="IPR007848">
    <property type="entry name" value="Small_mtfrase_dom"/>
</dbReference>
<dbReference type="PROSITE" id="PS00092">
    <property type="entry name" value="N6_MTASE"/>
    <property type="match status" value="1"/>
</dbReference>